<dbReference type="GeneID" id="109754865"/>
<evidence type="ECO:0000313" key="3">
    <source>
        <dbReference type="Proteomes" id="UP000015105"/>
    </source>
</evidence>
<feature type="compositionally biased region" description="Polar residues" evidence="1">
    <location>
        <begin position="99"/>
        <end position="113"/>
    </location>
</feature>
<feature type="compositionally biased region" description="Basic and acidic residues" evidence="1">
    <location>
        <begin position="229"/>
        <end position="249"/>
    </location>
</feature>
<reference evidence="2" key="4">
    <citation type="submission" date="2019-03" db="UniProtKB">
        <authorList>
            <consortium name="EnsemblPlants"/>
        </authorList>
    </citation>
    <scope>IDENTIFICATION</scope>
</reference>
<dbReference type="Gramene" id="AET5Gv20809700.1">
    <property type="protein sequence ID" value="AET5Gv20809700.1"/>
    <property type="gene ID" value="AET5Gv20809700"/>
</dbReference>
<dbReference type="Proteomes" id="UP000015105">
    <property type="component" value="Chromosome 5D"/>
</dbReference>
<reference evidence="2" key="5">
    <citation type="journal article" date="2021" name="G3 (Bethesda)">
        <title>Aegilops tauschii genome assembly Aet v5.0 features greater sequence contiguity and improved annotation.</title>
        <authorList>
            <person name="Wang L."/>
            <person name="Zhu T."/>
            <person name="Rodriguez J.C."/>
            <person name="Deal K.R."/>
            <person name="Dubcovsky J."/>
            <person name="McGuire P.E."/>
            <person name="Lux T."/>
            <person name="Spannagl M."/>
            <person name="Mayer K.F.X."/>
            <person name="Baldrich P."/>
            <person name="Meyers B.C."/>
            <person name="Huo N."/>
            <person name="Gu Y.Q."/>
            <person name="Zhou H."/>
            <person name="Devos K.M."/>
            <person name="Bennetzen J.L."/>
            <person name="Unver T."/>
            <person name="Budak H."/>
            <person name="Gulick P.J."/>
            <person name="Galiba G."/>
            <person name="Kalapos B."/>
            <person name="Nelson D.R."/>
            <person name="Li P."/>
            <person name="You F.M."/>
            <person name="Luo M.C."/>
            <person name="Dvorak J."/>
        </authorList>
    </citation>
    <scope>NUCLEOTIDE SEQUENCE [LARGE SCALE GENOMIC DNA]</scope>
    <source>
        <strain evidence="2">cv. AL8/78</strain>
    </source>
</reference>
<feature type="compositionally biased region" description="Basic and acidic residues" evidence="1">
    <location>
        <begin position="261"/>
        <end position="271"/>
    </location>
</feature>
<feature type="compositionally biased region" description="Low complexity" evidence="1">
    <location>
        <begin position="41"/>
        <end position="50"/>
    </location>
</feature>
<dbReference type="OrthoDB" id="682203at2759"/>
<dbReference type="AlphaFoldDB" id="A0A453LKB6"/>
<reference evidence="3" key="1">
    <citation type="journal article" date="2014" name="Science">
        <title>Ancient hybridizations among the ancestral genomes of bread wheat.</title>
        <authorList>
            <consortium name="International Wheat Genome Sequencing Consortium,"/>
            <person name="Marcussen T."/>
            <person name="Sandve S.R."/>
            <person name="Heier L."/>
            <person name="Spannagl M."/>
            <person name="Pfeifer M."/>
            <person name="Jakobsen K.S."/>
            <person name="Wulff B.B."/>
            <person name="Steuernagel B."/>
            <person name="Mayer K.F."/>
            <person name="Olsen O.A."/>
        </authorList>
    </citation>
    <scope>NUCLEOTIDE SEQUENCE [LARGE SCALE GENOMIC DNA]</scope>
    <source>
        <strain evidence="3">cv. AL8/78</strain>
    </source>
</reference>
<dbReference type="OMA" id="NAREDNQ"/>
<feature type="region of interest" description="Disordered" evidence="1">
    <location>
        <begin position="82"/>
        <end position="115"/>
    </location>
</feature>
<protein>
    <submittedName>
        <fullName evidence="2">Uncharacterized protein</fullName>
    </submittedName>
</protein>
<accession>A0A453LKB6</accession>
<reference evidence="3" key="2">
    <citation type="journal article" date="2017" name="Nat. Plants">
        <title>The Aegilops tauschii genome reveals multiple impacts of transposons.</title>
        <authorList>
            <person name="Zhao G."/>
            <person name="Zou C."/>
            <person name="Li K."/>
            <person name="Wang K."/>
            <person name="Li T."/>
            <person name="Gao L."/>
            <person name="Zhang X."/>
            <person name="Wang H."/>
            <person name="Yang Z."/>
            <person name="Liu X."/>
            <person name="Jiang W."/>
            <person name="Mao L."/>
            <person name="Kong X."/>
            <person name="Jiao Y."/>
            <person name="Jia J."/>
        </authorList>
    </citation>
    <scope>NUCLEOTIDE SEQUENCE [LARGE SCALE GENOMIC DNA]</scope>
    <source>
        <strain evidence="3">cv. AL8/78</strain>
    </source>
</reference>
<dbReference type="RefSeq" id="XP_020169346.1">
    <property type="nucleotide sequence ID" value="XM_020313757.4"/>
</dbReference>
<feature type="region of interest" description="Disordered" evidence="1">
    <location>
        <begin position="226"/>
        <end position="306"/>
    </location>
</feature>
<feature type="region of interest" description="Disordered" evidence="1">
    <location>
        <begin position="1"/>
        <end position="50"/>
    </location>
</feature>
<proteinExistence type="predicted"/>
<evidence type="ECO:0000313" key="2">
    <source>
        <dbReference type="EnsemblPlants" id="AET5Gv20809700.1"/>
    </source>
</evidence>
<evidence type="ECO:0000256" key="1">
    <source>
        <dbReference type="SAM" id="MobiDB-lite"/>
    </source>
</evidence>
<name>A0A453LKB6_AEGTS</name>
<sequence length="306" mass="32569">MDGGVSADGDNAREDNQGAADGSGLGAAVDPALVANGDGGAASEEVSVEGAAKGADGIASAVGGGSTVAGMGQGAAVAGDSTAGVAKDSGQGTVRPVSASASDQGTTRLSSATWPCPDRMDPNSSYLLIIKLFGNPKKARKDIRCFYFEKVVNCDFTNYKDLVESIVKQYPPRYMEVAHVQYYDGDLKTCPEVKSDQDLMLMFEKHSETKVLHMIIAYSDPSEPYEPITEWHSDSEPDNNIEHEDDTTNKRNAKGGKRATRKMELTKKDQNGPKVPFDSPAMGTRSKKSYLASPAMSTRSKRRLGS</sequence>
<reference evidence="2" key="3">
    <citation type="journal article" date="2017" name="Nature">
        <title>Genome sequence of the progenitor of the wheat D genome Aegilops tauschii.</title>
        <authorList>
            <person name="Luo M.C."/>
            <person name="Gu Y.Q."/>
            <person name="Puiu D."/>
            <person name="Wang H."/>
            <person name="Twardziok S.O."/>
            <person name="Deal K.R."/>
            <person name="Huo N."/>
            <person name="Zhu T."/>
            <person name="Wang L."/>
            <person name="Wang Y."/>
            <person name="McGuire P.E."/>
            <person name="Liu S."/>
            <person name="Long H."/>
            <person name="Ramasamy R.K."/>
            <person name="Rodriguez J.C."/>
            <person name="Van S.L."/>
            <person name="Yuan L."/>
            <person name="Wang Z."/>
            <person name="Xia Z."/>
            <person name="Xiao L."/>
            <person name="Anderson O.D."/>
            <person name="Ouyang S."/>
            <person name="Liang Y."/>
            <person name="Zimin A.V."/>
            <person name="Pertea G."/>
            <person name="Qi P."/>
            <person name="Bennetzen J.L."/>
            <person name="Dai X."/>
            <person name="Dawson M.W."/>
            <person name="Muller H.G."/>
            <person name="Kugler K."/>
            <person name="Rivarola-Duarte L."/>
            <person name="Spannagl M."/>
            <person name="Mayer K.F.X."/>
            <person name="Lu F.H."/>
            <person name="Bevan M.W."/>
            <person name="Leroy P."/>
            <person name="Li P."/>
            <person name="You F.M."/>
            <person name="Sun Q."/>
            <person name="Liu Z."/>
            <person name="Lyons E."/>
            <person name="Wicker T."/>
            <person name="Salzberg S.L."/>
            <person name="Devos K.M."/>
            <person name="Dvorak J."/>
        </authorList>
    </citation>
    <scope>NUCLEOTIDE SEQUENCE [LARGE SCALE GENOMIC DNA]</scope>
    <source>
        <strain evidence="2">cv. AL8/78</strain>
    </source>
</reference>
<keyword evidence="3" id="KW-1185">Reference proteome</keyword>
<organism evidence="2 3">
    <name type="scientific">Aegilops tauschii subsp. strangulata</name>
    <name type="common">Goatgrass</name>
    <dbReference type="NCBI Taxonomy" id="200361"/>
    <lineage>
        <taxon>Eukaryota</taxon>
        <taxon>Viridiplantae</taxon>
        <taxon>Streptophyta</taxon>
        <taxon>Embryophyta</taxon>
        <taxon>Tracheophyta</taxon>
        <taxon>Spermatophyta</taxon>
        <taxon>Magnoliopsida</taxon>
        <taxon>Liliopsida</taxon>
        <taxon>Poales</taxon>
        <taxon>Poaceae</taxon>
        <taxon>BOP clade</taxon>
        <taxon>Pooideae</taxon>
        <taxon>Triticodae</taxon>
        <taxon>Triticeae</taxon>
        <taxon>Triticinae</taxon>
        <taxon>Aegilops</taxon>
    </lineage>
</organism>
<dbReference type="EnsemblPlants" id="AET5Gv20809700.1">
    <property type="protein sequence ID" value="AET5Gv20809700.1"/>
    <property type="gene ID" value="AET5Gv20809700"/>
</dbReference>
<feature type="compositionally biased region" description="Basic residues" evidence="1">
    <location>
        <begin position="251"/>
        <end position="260"/>
    </location>
</feature>
<dbReference type="KEGG" id="ats:109754865"/>